<dbReference type="Proteomes" id="UP001239111">
    <property type="component" value="Chromosome 1"/>
</dbReference>
<sequence length="204" mass="23839">MEVQMSNLEHLQPVIDPLNRLSESLRDHEVKTEKSFDEPVDLDMTYGKYGDHTNDEEEEFKDAEIVPGEHIPVNDEDSNIIQEIPRKSSLTGDHIRRSIRKEKQKNRTLDTPHLVQESEKTRRDNNSFSRSLTEQGSAMDVDVPLDKSYITDFSKVRRPIIELNTAFTEKRTHFRNHNLAYKGLMVRITEWDKKVLVISDLEYS</sequence>
<accession>A0ACC2PP00</accession>
<reference evidence="1" key="1">
    <citation type="submission" date="2023-04" db="EMBL/GenBank/DDBJ databases">
        <title>A chromosome-level genome assembly of the parasitoid wasp Eretmocerus hayati.</title>
        <authorList>
            <person name="Zhong Y."/>
            <person name="Liu S."/>
            <person name="Liu Y."/>
        </authorList>
    </citation>
    <scope>NUCLEOTIDE SEQUENCE</scope>
    <source>
        <strain evidence="1">ZJU_SS_LIU_2023</strain>
    </source>
</reference>
<keyword evidence="2" id="KW-1185">Reference proteome</keyword>
<gene>
    <name evidence="1" type="ORF">QAD02_021107</name>
</gene>
<comment type="caution">
    <text evidence="1">The sequence shown here is derived from an EMBL/GenBank/DDBJ whole genome shotgun (WGS) entry which is preliminary data.</text>
</comment>
<dbReference type="EMBL" id="CM056741">
    <property type="protein sequence ID" value="KAJ8685314.1"/>
    <property type="molecule type" value="Genomic_DNA"/>
</dbReference>
<proteinExistence type="predicted"/>
<evidence type="ECO:0000313" key="1">
    <source>
        <dbReference type="EMBL" id="KAJ8685314.1"/>
    </source>
</evidence>
<organism evidence="1 2">
    <name type="scientific">Eretmocerus hayati</name>
    <dbReference type="NCBI Taxonomy" id="131215"/>
    <lineage>
        <taxon>Eukaryota</taxon>
        <taxon>Metazoa</taxon>
        <taxon>Ecdysozoa</taxon>
        <taxon>Arthropoda</taxon>
        <taxon>Hexapoda</taxon>
        <taxon>Insecta</taxon>
        <taxon>Pterygota</taxon>
        <taxon>Neoptera</taxon>
        <taxon>Endopterygota</taxon>
        <taxon>Hymenoptera</taxon>
        <taxon>Apocrita</taxon>
        <taxon>Proctotrupomorpha</taxon>
        <taxon>Chalcidoidea</taxon>
        <taxon>Aphelinidae</taxon>
        <taxon>Aphelininae</taxon>
        <taxon>Eretmocerus</taxon>
    </lineage>
</organism>
<evidence type="ECO:0000313" key="2">
    <source>
        <dbReference type="Proteomes" id="UP001239111"/>
    </source>
</evidence>
<name>A0ACC2PP00_9HYME</name>
<protein>
    <submittedName>
        <fullName evidence="1">Uncharacterized protein</fullName>
    </submittedName>
</protein>